<organism evidence="2 3">
    <name type="scientific">Janthinobacterium fluminis</name>
    <dbReference type="NCBI Taxonomy" id="2987524"/>
    <lineage>
        <taxon>Bacteria</taxon>
        <taxon>Pseudomonadati</taxon>
        <taxon>Pseudomonadota</taxon>
        <taxon>Betaproteobacteria</taxon>
        <taxon>Burkholderiales</taxon>
        <taxon>Oxalobacteraceae</taxon>
        <taxon>Janthinobacterium</taxon>
    </lineage>
</organism>
<keyword evidence="3" id="KW-1185">Reference proteome</keyword>
<evidence type="ECO:0000313" key="2">
    <source>
        <dbReference type="EMBL" id="MDC8756782.1"/>
    </source>
</evidence>
<proteinExistence type="predicted"/>
<sequence>MHPFSLNVEQIEQVSGGYKATQIDDNTTLAIGEEGGGPTTLALGEEGGHPPTLKFGEIGGLPHPDLV</sequence>
<evidence type="ECO:0000313" key="3">
    <source>
        <dbReference type="Proteomes" id="UP001221208"/>
    </source>
</evidence>
<accession>A0ABT5JVM5</accession>
<gene>
    <name evidence="2" type="ORF">OIK44_04180</name>
</gene>
<evidence type="ECO:0000256" key="1">
    <source>
        <dbReference type="SAM" id="MobiDB-lite"/>
    </source>
</evidence>
<reference evidence="2 3" key="1">
    <citation type="submission" date="2022-10" db="EMBL/GenBank/DDBJ databases">
        <title>Janthinobacterium sp. hw3 Genome sequencing.</title>
        <authorList>
            <person name="Park S."/>
        </authorList>
    </citation>
    <scope>NUCLEOTIDE SEQUENCE [LARGE SCALE GENOMIC DNA]</scope>
    <source>
        <strain evidence="3">hw3</strain>
    </source>
</reference>
<dbReference type="RefSeq" id="WP_273669415.1">
    <property type="nucleotide sequence ID" value="NZ_JAQQXR010000001.1"/>
</dbReference>
<protein>
    <recommendedName>
        <fullName evidence="4">Bacteriocin-type signal sequence-containing protein</fullName>
    </recommendedName>
</protein>
<name>A0ABT5JVM5_9BURK</name>
<feature type="region of interest" description="Disordered" evidence="1">
    <location>
        <begin position="35"/>
        <end position="67"/>
    </location>
</feature>
<evidence type="ECO:0008006" key="4">
    <source>
        <dbReference type="Google" id="ProtNLM"/>
    </source>
</evidence>
<comment type="caution">
    <text evidence="2">The sequence shown here is derived from an EMBL/GenBank/DDBJ whole genome shotgun (WGS) entry which is preliminary data.</text>
</comment>
<dbReference type="EMBL" id="JAQQXR010000001">
    <property type="protein sequence ID" value="MDC8756782.1"/>
    <property type="molecule type" value="Genomic_DNA"/>
</dbReference>
<dbReference type="Proteomes" id="UP001221208">
    <property type="component" value="Unassembled WGS sequence"/>
</dbReference>